<keyword evidence="9 16" id="KW-0560">Oxidoreductase</keyword>
<dbReference type="EC" id="1.4.7.1" evidence="16"/>
<dbReference type="SUPFAM" id="SSF51395">
    <property type="entry name" value="FMN-linked oxidoreductases"/>
    <property type="match status" value="1"/>
</dbReference>
<dbReference type="InterPro" id="IPR050711">
    <property type="entry name" value="ET-N_metabolism_enzyme"/>
</dbReference>
<evidence type="ECO:0000256" key="4">
    <source>
        <dbReference type="ARBA" id="ARBA00022605"/>
    </source>
</evidence>
<dbReference type="PROSITE" id="PS51278">
    <property type="entry name" value="GATASE_TYPE_2"/>
    <property type="match status" value="1"/>
</dbReference>
<evidence type="ECO:0000256" key="3">
    <source>
        <dbReference type="ARBA" id="ARBA00009716"/>
    </source>
</evidence>
<dbReference type="GO" id="GO:0016041">
    <property type="term" value="F:glutamate synthase (ferredoxin) activity"/>
    <property type="evidence" value="ECO:0007669"/>
    <property type="project" value="UniProtKB-EC"/>
</dbReference>
<keyword evidence="11" id="KW-0411">Iron-sulfur</keyword>
<evidence type="ECO:0000256" key="12">
    <source>
        <dbReference type="ARBA" id="ARBA00023164"/>
    </source>
</evidence>
<keyword evidence="5" id="KW-0285">Flavoprotein</keyword>
<dbReference type="RefSeq" id="WP_307341007.1">
    <property type="nucleotide sequence ID" value="NZ_JAUSUQ010000011.1"/>
</dbReference>
<gene>
    <name evidence="16" type="ORF">J2S00_002846</name>
</gene>
<evidence type="ECO:0000256" key="8">
    <source>
        <dbReference type="ARBA" id="ARBA00022962"/>
    </source>
</evidence>
<dbReference type="Pfam" id="PF01493">
    <property type="entry name" value="GXGXG"/>
    <property type="match status" value="1"/>
</dbReference>
<evidence type="ECO:0000256" key="14">
    <source>
        <dbReference type="ARBA" id="ARBA00029440"/>
    </source>
</evidence>
<dbReference type="Proteomes" id="UP001232445">
    <property type="component" value="Unassembled WGS sequence"/>
</dbReference>
<evidence type="ECO:0000256" key="9">
    <source>
        <dbReference type="ARBA" id="ARBA00023002"/>
    </source>
</evidence>
<keyword evidence="10" id="KW-0408">Iron</keyword>
<dbReference type="CDD" id="cd00982">
    <property type="entry name" value="gltB_C"/>
    <property type="match status" value="1"/>
</dbReference>
<evidence type="ECO:0000256" key="13">
    <source>
        <dbReference type="ARBA" id="ARBA00023291"/>
    </source>
</evidence>
<comment type="similarity">
    <text evidence="3">Belongs to the glutamate synthase family.</text>
</comment>
<accession>A0ABU0CVZ0</accession>
<keyword evidence="6" id="KW-0288">FMN</keyword>
<dbReference type="CDD" id="cd00713">
    <property type="entry name" value="GltS"/>
    <property type="match status" value="1"/>
</dbReference>
<dbReference type="Pfam" id="PF00310">
    <property type="entry name" value="GATase_2"/>
    <property type="match status" value="1"/>
</dbReference>
<evidence type="ECO:0000256" key="6">
    <source>
        <dbReference type="ARBA" id="ARBA00022643"/>
    </source>
</evidence>
<dbReference type="SUPFAM" id="SSF56235">
    <property type="entry name" value="N-terminal nucleophile aminohydrolases (Ntn hydrolases)"/>
    <property type="match status" value="1"/>
</dbReference>
<reference evidence="16 17" key="1">
    <citation type="submission" date="2023-07" db="EMBL/GenBank/DDBJ databases">
        <title>Genomic Encyclopedia of Type Strains, Phase IV (KMG-IV): sequencing the most valuable type-strain genomes for metagenomic binning, comparative biology and taxonomic classification.</title>
        <authorList>
            <person name="Goeker M."/>
        </authorList>
    </citation>
    <scope>NUCLEOTIDE SEQUENCE [LARGE SCALE GENOMIC DNA]</scope>
    <source>
        <strain evidence="16 17">DSM 17740</strain>
    </source>
</reference>
<comment type="caution">
    <text evidence="16">The sequence shown here is derived from an EMBL/GenBank/DDBJ whole genome shotgun (WGS) entry which is preliminary data.</text>
</comment>
<dbReference type="InterPro" id="IPR002932">
    <property type="entry name" value="Glu_synthdom"/>
</dbReference>
<dbReference type="InterPro" id="IPR036485">
    <property type="entry name" value="Glu_synth_asu_C_sf"/>
</dbReference>
<keyword evidence="13" id="KW-0003">3Fe-4S</keyword>
<dbReference type="InterPro" id="IPR002489">
    <property type="entry name" value="Glu_synth_asu_C"/>
</dbReference>
<dbReference type="Pfam" id="PF01645">
    <property type="entry name" value="Glu_synthase"/>
    <property type="match status" value="1"/>
</dbReference>
<sequence length="1541" mass="170683">MRQNGLPEKQGLYDPQFEHDACGIGFLAHMKGKKSHAIVQDALHMLRNLDHRGGQGDEPTTGDGAGILLQIPHAFLVKACSQEGINLPAPGEYGVGMIFLPHDDEVRSQFESIVGRIIKEEGQTLLGWRTVPVENEFLGQRAKAAQPFIRQVFIGRSADLTDDLDFERRLYVIRKRAENEIGALEEVKDHPFYVASLSSRTVVYKGMLTSDQLDRFYLDLKDPDVTTAVAMVHSRFSTNTFPSWERAHPNRYTIHNGEFNTLKGNVNWMHAREAVCESPYFGQDMEKIRPVIDQDGSDSAMFDNALEFLMLSGRSLAHAVMMMIPEPWVHDQHMDPEKRAFYEYHSCLMEPWDGPAAIAFTDGKQVGACLDRNGLRPARYYVTKDERVIMASEVGVLDIPEENIVLKERLHPGHMLLVDLEEGRIVSDQELKQQIATEHPYQEWLDEHLIDLDELETNNPEMPQADFDSLTQRQNAFGYTKEELDKMIKPMVEGGEDPVGSMGYDAPLAVLSKKPQLLYNYFKQMFAQVTNPPIDAIREEVVTAVSTTIGPERNLLHPEPESCRHIRLETPILTNEQLARLRANTREGLKAATLPITFPVAEGEQGLEKALQALFQAADKALQSGASLLILSDRNVDEAHAAMPALLAASGLHHHLIRQGTRTKASIIVESGEPREVHHFCVLLGYGTDAINPYLAFESIEYMVENQILKDITVEQAIAKYIKAATKGILKVISKMGISTIQSYKGAQIFEAIGIAQTVIDKYFTWTTSRLGGIDLDIIAKEALLRHERGYGDPEQAQQLDSGDDFQFRRNGDTEHMFEPKVIHQLQKACRNNDYEEYKKFAELANSFHEKQNSLRGLLKFKTDRQPVPLDEVEPVESICRRFKTGAMSYGALSKEAHEALAIAMNRIGGKSNSGEGGEDPARFTRDKNGDWRRSAIKQVASGRFGVTSHYLTNADEIQIKMAQGAKPGEGGQLPGNKVYPWIAEVRGSTPGVGLISPPPHHDIYSIEDLAQLIHDLKNANPQARISVKLVSEAGVGTVAAGVAKGRADTVLISGYDGGTGAAAKTSIKHAGLPWELGLAETHQTLVLNNLRDRIAVETDGKMMTGRDVVIATLLGAEEYGFSTAPLVVLGCVMARVCHLNTCPVGVATQDPKLRERFKGDPEYIVNYMRFIAQEVRELMAQLGFRTIDEMVGRTDVLEPKQAIDHWKASGLDLSPLLYQPPVEGQHKRYNSQRQDHGLDQALDKQLIERCGPALEKQETVEASFPIKNTNRVVGTMLGHEVTKRYGAEGLPEDTIRLHFTGSAGQSFGAFVPKGITLTLEGDANDYFGKGLSGGKLIAYPSPKATFKAEENMIIGNVAFYGATGGEAYIRGLAGERFCVRNSGARVVVEGVGDHGCEYMTGGRVVILGPTGKNFAAGMSGGIAYVLDEKNTFKSTCNTELIEFESLQDPAEIAEVKAMIEKHVQYTGSEHAKRILEQWDLVVSCFVKVIPKDYKRMVETIARVEQEQGLSGYEAALVAFEEVVGTQTKKKKKKQIAVSAK</sequence>
<feature type="domain" description="Glutamine amidotransferase type-2" evidence="15">
    <location>
        <begin position="22"/>
        <end position="421"/>
    </location>
</feature>
<dbReference type="PANTHER" id="PTHR11938">
    <property type="entry name" value="FAD NADPH DEHYDROGENASE/OXIDOREDUCTASE"/>
    <property type="match status" value="1"/>
</dbReference>
<keyword evidence="7" id="KW-0479">Metal-binding</keyword>
<keyword evidence="17" id="KW-1185">Reference proteome</keyword>
<dbReference type="CDD" id="cd02808">
    <property type="entry name" value="GltS_FMN"/>
    <property type="match status" value="1"/>
</dbReference>
<dbReference type="Pfam" id="PF04898">
    <property type="entry name" value="Glu_syn_central"/>
    <property type="match status" value="1"/>
</dbReference>
<evidence type="ECO:0000256" key="7">
    <source>
        <dbReference type="ARBA" id="ARBA00022723"/>
    </source>
</evidence>
<dbReference type="PANTHER" id="PTHR11938:SF133">
    <property type="entry name" value="GLUTAMATE SYNTHASE (NADH)"/>
    <property type="match status" value="1"/>
</dbReference>
<evidence type="ECO:0000256" key="5">
    <source>
        <dbReference type="ARBA" id="ARBA00022630"/>
    </source>
</evidence>
<evidence type="ECO:0000313" key="17">
    <source>
        <dbReference type="Proteomes" id="UP001232445"/>
    </source>
</evidence>
<proteinExistence type="inferred from homology"/>
<dbReference type="Gene3D" id="3.60.20.10">
    <property type="entry name" value="Glutamine Phosphoribosylpyrophosphate, subunit 1, domain 1"/>
    <property type="match status" value="1"/>
</dbReference>
<evidence type="ECO:0000256" key="11">
    <source>
        <dbReference type="ARBA" id="ARBA00023014"/>
    </source>
</evidence>
<comment type="cofactor">
    <cofactor evidence="1">
        <name>FMN</name>
        <dbReference type="ChEBI" id="CHEBI:58210"/>
    </cofactor>
</comment>
<keyword evidence="12" id="KW-0314">Glutamate biosynthesis</keyword>
<evidence type="ECO:0000256" key="1">
    <source>
        <dbReference type="ARBA" id="ARBA00001917"/>
    </source>
</evidence>
<organism evidence="16 17">
    <name type="scientific">Caldalkalibacillus uzonensis</name>
    <dbReference type="NCBI Taxonomy" id="353224"/>
    <lineage>
        <taxon>Bacteria</taxon>
        <taxon>Bacillati</taxon>
        <taxon>Bacillota</taxon>
        <taxon>Bacilli</taxon>
        <taxon>Bacillales</taxon>
        <taxon>Bacillaceae</taxon>
        <taxon>Caldalkalibacillus</taxon>
    </lineage>
</organism>
<evidence type="ECO:0000313" key="16">
    <source>
        <dbReference type="EMBL" id="MDQ0340051.1"/>
    </source>
</evidence>
<dbReference type="InterPro" id="IPR017932">
    <property type="entry name" value="GATase_2_dom"/>
</dbReference>
<dbReference type="NCBIfam" id="NF008730">
    <property type="entry name" value="PRK11750.1"/>
    <property type="match status" value="1"/>
</dbReference>
<dbReference type="InterPro" id="IPR013785">
    <property type="entry name" value="Aldolase_TIM"/>
</dbReference>
<evidence type="ECO:0000256" key="2">
    <source>
        <dbReference type="ARBA" id="ARBA00001927"/>
    </source>
</evidence>
<dbReference type="Gene3D" id="3.20.20.70">
    <property type="entry name" value="Aldolase class I"/>
    <property type="match status" value="2"/>
</dbReference>
<evidence type="ECO:0000256" key="10">
    <source>
        <dbReference type="ARBA" id="ARBA00023004"/>
    </source>
</evidence>
<dbReference type="Gene3D" id="2.160.20.60">
    <property type="entry name" value="Glutamate synthase, alpha subunit, C-terminal domain"/>
    <property type="match status" value="1"/>
</dbReference>
<comment type="pathway">
    <text evidence="14">Amino-acid biosynthesis.</text>
</comment>
<name>A0ABU0CVZ0_9BACI</name>
<comment type="cofactor">
    <cofactor evidence="2">
        <name>[3Fe-4S] cluster</name>
        <dbReference type="ChEBI" id="CHEBI:21137"/>
    </cofactor>
</comment>
<protein>
    <submittedName>
        <fullName evidence="16">Glutamate synthase (Ferredoxin)</fullName>
        <ecNumber evidence="16">1.4.7.1</ecNumber>
    </submittedName>
</protein>
<dbReference type="InterPro" id="IPR029055">
    <property type="entry name" value="Ntn_hydrolases_N"/>
</dbReference>
<dbReference type="SUPFAM" id="SSF69336">
    <property type="entry name" value="Alpha subunit of glutamate synthase, C-terminal domain"/>
    <property type="match status" value="1"/>
</dbReference>
<keyword evidence="8" id="KW-0315">Glutamine amidotransferase</keyword>
<keyword evidence="4" id="KW-0028">Amino-acid biosynthesis</keyword>
<evidence type="ECO:0000259" key="15">
    <source>
        <dbReference type="PROSITE" id="PS51278"/>
    </source>
</evidence>
<dbReference type="EMBL" id="JAUSUQ010000011">
    <property type="protein sequence ID" value="MDQ0340051.1"/>
    <property type="molecule type" value="Genomic_DNA"/>
</dbReference>
<dbReference type="InterPro" id="IPR006982">
    <property type="entry name" value="Glu_synth_centr_N"/>
</dbReference>